<reference evidence="12" key="1">
    <citation type="journal article" date="2015" name="Genome Announc.">
        <title>Draft Genome Sequence of Tolypothrix boutellei Strain VB521301.</title>
        <authorList>
            <person name="Chandrababunaidu M.M."/>
            <person name="Singh D."/>
            <person name="Sen D."/>
            <person name="Bhan S."/>
            <person name="Das S."/>
            <person name="Gupta A."/>
            <person name="Adhikary S.P."/>
            <person name="Tripathy S."/>
        </authorList>
    </citation>
    <scope>NUCLEOTIDE SEQUENCE</scope>
    <source>
        <strain evidence="12">VB521301</strain>
    </source>
</reference>
<dbReference type="EMBL" id="JHEG04000001">
    <property type="protein sequence ID" value="KAF3890641.1"/>
    <property type="molecule type" value="Genomic_DNA"/>
</dbReference>
<dbReference type="InterPro" id="IPR043128">
    <property type="entry name" value="Rev_trsase/Diguanyl_cyclase"/>
</dbReference>
<dbReference type="PANTHER" id="PTHR48111:SF15">
    <property type="entry name" value="OMPR SUBFAMILY"/>
    <property type="match status" value="1"/>
</dbReference>
<dbReference type="Proteomes" id="UP000029738">
    <property type="component" value="Unassembled WGS sequence"/>
</dbReference>
<feature type="domain" description="GGDEF" evidence="9">
    <location>
        <begin position="642"/>
        <end position="776"/>
    </location>
</feature>
<feature type="domain" description="Response regulatory" evidence="8">
    <location>
        <begin position="360"/>
        <end position="476"/>
    </location>
</feature>
<proteinExistence type="predicted"/>
<evidence type="ECO:0000256" key="3">
    <source>
        <dbReference type="ARBA" id="ARBA00023015"/>
    </source>
</evidence>
<feature type="DNA-binding region" description="OmpR/PhoB-type" evidence="7">
    <location>
        <begin position="124"/>
        <end position="223"/>
    </location>
</feature>
<dbReference type="CDD" id="cd01949">
    <property type="entry name" value="GGDEF"/>
    <property type="match status" value="1"/>
</dbReference>
<organism evidence="12">
    <name type="scientific">Tolypothrix bouteillei VB521301</name>
    <dbReference type="NCBI Taxonomy" id="1479485"/>
    <lineage>
        <taxon>Bacteria</taxon>
        <taxon>Bacillati</taxon>
        <taxon>Cyanobacteriota</taxon>
        <taxon>Cyanophyceae</taxon>
        <taxon>Nostocales</taxon>
        <taxon>Tolypothrichaceae</taxon>
        <taxon>Tolypothrix</taxon>
    </lineage>
</organism>
<feature type="modified residue" description="4-aspartylphosphate" evidence="6">
    <location>
        <position position="51"/>
    </location>
</feature>
<feature type="domain" description="Response regulatory" evidence="8">
    <location>
        <begin position="2"/>
        <end position="116"/>
    </location>
</feature>
<dbReference type="CDD" id="cd00156">
    <property type="entry name" value="REC"/>
    <property type="match status" value="2"/>
</dbReference>
<evidence type="ECO:0000259" key="9">
    <source>
        <dbReference type="PROSITE" id="PS50887"/>
    </source>
</evidence>
<keyword evidence="5" id="KW-0804">Transcription</keyword>
<gene>
    <name evidence="12" type="ORF">DA73_0210615</name>
    <name evidence="11" type="ORF">DA73_0400038240</name>
</gene>
<dbReference type="Pfam" id="PF00072">
    <property type="entry name" value="Response_reg"/>
    <property type="match status" value="3"/>
</dbReference>
<dbReference type="GO" id="GO:0005829">
    <property type="term" value="C:cytosol"/>
    <property type="evidence" value="ECO:0007669"/>
    <property type="project" value="TreeGrafter"/>
</dbReference>
<evidence type="ECO:0000313" key="11">
    <source>
        <dbReference type="EMBL" id="KAF3890641.1"/>
    </source>
</evidence>
<evidence type="ECO:0000256" key="2">
    <source>
        <dbReference type="ARBA" id="ARBA00023012"/>
    </source>
</evidence>
<dbReference type="InterPro" id="IPR001867">
    <property type="entry name" value="OmpR/PhoB-type_DNA-bd"/>
</dbReference>
<dbReference type="CDD" id="cd00383">
    <property type="entry name" value="trans_reg_C"/>
    <property type="match status" value="1"/>
</dbReference>
<dbReference type="SUPFAM" id="SSF46894">
    <property type="entry name" value="C-terminal effector domain of the bipartite response regulators"/>
    <property type="match status" value="1"/>
</dbReference>
<feature type="modified residue" description="4-aspartylphosphate" evidence="6">
    <location>
        <position position="409"/>
    </location>
</feature>
<dbReference type="AlphaFoldDB" id="A0A0C1NGV8"/>
<dbReference type="GO" id="GO:0032993">
    <property type="term" value="C:protein-DNA complex"/>
    <property type="evidence" value="ECO:0007669"/>
    <property type="project" value="TreeGrafter"/>
</dbReference>
<dbReference type="GO" id="GO:0000156">
    <property type="term" value="F:phosphorelay response regulator activity"/>
    <property type="evidence" value="ECO:0007669"/>
    <property type="project" value="TreeGrafter"/>
</dbReference>
<dbReference type="SUPFAM" id="SSF52172">
    <property type="entry name" value="CheY-like"/>
    <property type="match status" value="3"/>
</dbReference>
<protein>
    <submittedName>
        <fullName evidence="11">Response regulator</fullName>
    </submittedName>
    <submittedName>
        <fullName evidence="12">Transcriptional regulator</fullName>
    </submittedName>
</protein>
<dbReference type="PROSITE" id="PS51755">
    <property type="entry name" value="OMPR_PHOB"/>
    <property type="match status" value="1"/>
</dbReference>
<dbReference type="SUPFAM" id="SSF55073">
    <property type="entry name" value="Nucleotide cyclase"/>
    <property type="match status" value="1"/>
</dbReference>
<dbReference type="Pfam" id="PF00990">
    <property type="entry name" value="GGDEF"/>
    <property type="match status" value="1"/>
</dbReference>
<evidence type="ECO:0000259" key="10">
    <source>
        <dbReference type="PROSITE" id="PS51755"/>
    </source>
</evidence>
<dbReference type="PANTHER" id="PTHR48111">
    <property type="entry name" value="REGULATOR OF RPOS"/>
    <property type="match status" value="1"/>
</dbReference>
<name>A0A0C1NGV8_9CYAN</name>
<evidence type="ECO:0000259" key="8">
    <source>
        <dbReference type="PROSITE" id="PS50110"/>
    </source>
</evidence>
<dbReference type="InterPro" id="IPR016032">
    <property type="entry name" value="Sig_transdc_resp-reg_C-effctor"/>
</dbReference>
<comment type="caution">
    <text evidence="12">The sequence shown here is derived from an EMBL/GenBank/DDBJ whole genome shotgun (WGS) entry which is preliminary data.</text>
</comment>
<dbReference type="Gene3D" id="6.10.250.690">
    <property type="match status" value="1"/>
</dbReference>
<accession>A0A0C1NGV8</accession>
<evidence type="ECO:0000256" key="5">
    <source>
        <dbReference type="ARBA" id="ARBA00023163"/>
    </source>
</evidence>
<dbReference type="OrthoDB" id="442759at2"/>
<dbReference type="GO" id="GO:0000976">
    <property type="term" value="F:transcription cis-regulatory region binding"/>
    <property type="evidence" value="ECO:0007669"/>
    <property type="project" value="TreeGrafter"/>
</dbReference>
<dbReference type="Gene3D" id="1.10.10.10">
    <property type="entry name" value="Winged helix-like DNA-binding domain superfamily/Winged helix DNA-binding domain"/>
    <property type="match status" value="1"/>
</dbReference>
<reference evidence="11" key="2">
    <citation type="submission" date="2019-11" db="EMBL/GenBank/DDBJ databases">
        <title>Improved Assembly of Tolypothrix boutellei genome.</title>
        <authorList>
            <person name="Sarangi A.N."/>
            <person name="Mukherjee M."/>
            <person name="Ghosh S."/>
            <person name="Singh D."/>
            <person name="Das A."/>
            <person name="Kant S."/>
            <person name="Prusty A."/>
            <person name="Tripathy S."/>
        </authorList>
    </citation>
    <scope>NUCLEOTIDE SEQUENCE</scope>
    <source>
        <strain evidence="11">VB521301</strain>
    </source>
</reference>
<dbReference type="PROSITE" id="PS50887">
    <property type="entry name" value="GGDEF"/>
    <property type="match status" value="1"/>
</dbReference>
<dbReference type="Pfam" id="PF00486">
    <property type="entry name" value="Trans_reg_C"/>
    <property type="match status" value="1"/>
</dbReference>
<dbReference type="SMART" id="SM00862">
    <property type="entry name" value="Trans_reg_C"/>
    <property type="match status" value="1"/>
</dbReference>
<dbReference type="SMART" id="SM00267">
    <property type="entry name" value="GGDEF"/>
    <property type="match status" value="1"/>
</dbReference>
<dbReference type="RefSeq" id="WP_038086447.1">
    <property type="nucleotide sequence ID" value="NZ_JHEG04000001.1"/>
</dbReference>
<dbReference type="InterPro" id="IPR036388">
    <property type="entry name" value="WH-like_DNA-bd_sf"/>
</dbReference>
<dbReference type="InterPro" id="IPR011006">
    <property type="entry name" value="CheY-like_superfamily"/>
</dbReference>
<dbReference type="FunFam" id="3.40.50.2300:FF:000002">
    <property type="entry name" value="DNA-binding response regulator PhoP"/>
    <property type="match status" value="1"/>
</dbReference>
<dbReference type="STRING" id="1479485.DA73_0210615"/>
<keyword evidence="1 6" id="KW-0597">Phosphoprotein</keyword>
<dbReference type="InterPro" id="IPR000160">
    <property type="entry name" value="GGDEF_dom"/>
</dbReference>
<keyword evidence="4 7" id="KW-0238">DNA-binding</keyword>
<evidence type="ECO:0000313" key="13">
    <source>
        <dbReference type="Proteomes" id="UP000029738"/>
    </source>
</evidence>
<evidence type="ECO:0000256" key="4">
    <source>
        <dbReference type="ARBA" id="ARBA00023125"/>
    </source>
</evidence>
<evidence type="ECO:0000256" key="7">
    <source>
        <dbReference type="PROSITE-ProRule" id="PRU01091"/>
    </source>
</evidence>
<feature type="domain" description="Response regulatory" evidence="8">
    <location>
        <begin position="486"/>
        <end position="602"/>
    </location>
</feature>
<dbReference type="EMBL" id="JHEG02000037">
    <property type="protein sequence ID" value="KIE12051.1"/>
    <property type="molecule type" value="Genomic_DNA"/>
</dbReference>
<evidence type="ECO:0000313" key="12">
    <source>
        <dbReference type="EMBL" id="KIE12051.1"/>
    </source>
</evidence>
<dbReference type="PROSITE" id="PS50110">
    <property type="entry name" value="RESPONSE_REGULATORY"/>
    <property type="match status" value="3"/>
</dbReference>
<dbReference type="InterPro" id="IPR029787">
    <property type="entry name" value="Nucleotide_cyclase"/>
</dbReference>
<dbReference type="SMART" id="SM00448">
    <property type="entry name" value="REC"/>
    <property type="match status" value="3"/>
</dbReference>
<dbReference type="InterPro" id="IPR039420">
    <property type="entry name" value="WalR-like"/>
</dbReference>
<comment type="caution">
    <text evidence="6">Lacks conserved residue(s) required for the propagation of feature annotation.</text>
</comment>
<dbReference type="GO" id="GO:0006355">
    <property type="term" value="P:regulation of DNA-templated transcription"/>
    <property type="evidence" value="ECO:0007669"/>
    <property type="project" value="InterPro"/>
</dbReference>
<dbReference type="InterPro" id="IPR001789">
    <property type="entry name" value="Sig_transdc_resp-reg_receiver"/>
</dbReference>
<evidence type="ECO:0000256" key="6">
    <source>
        <dbReference type="PROSITE-ProRule" id="PRU00169"/>
    </source>
</evidence>
<evidence type="ECO:0000256" key="1">
    <source>
        <dbReference type="ARBA" id="ARBA00022553"/>
    </source>
</evidence>
<keyword evidence="3" id="KW-0805">Transcription regulation</keyword>
<keyword evidence="13" id="KW-1185">Reference proteome</keyword>
<feature type="domain" description="OmpR/PhoB-type" evidence="10">
    <location>
        <begin position="124"/>
        <end position="223"/>
    </location>
</feature>
<keyword evidence="2" id="KW-0902">Two-component regulatory system</keyword>
<dbReference type="Gene3D" id="3.40.50.2300">
    <property type="match status" value="3"/>
</dbReference>
<dbReference type="NCBIfam" id="TIGR00254">
    <property type="entry name" value="GGDEF"/>
    <property type="match status" value="1"/>
</dbReference>
<sequence length="778" mass="86888">MRILIVEDNESIIRSLTALLHYQSYAVEVTTNGQAAWDLVQAFNYDLILLDIMLPELDGISLCRQLRSRGFTVPILLLTGRDSGHDKAMGLDAGADDYVVKPFDSKELIARIRALLRRSSSTPSPILEWGNLRLDPSNLEVRYETQPIQLTPKEYALLELLMRHPKRVFSCDAILEHIWSFANTPTEEAVRTQIKGLRQKLKAVGAPTDIIETVYGIGYRLKALPTKPINNISLKRGNKQQQQTSPALTEALNRFKERMNQHITVLEQAATAYLQQTQSQELQTLAEQEAQTLVASLCHCGLNKSAQLARTIKHYLQLSQPSTKETKYLYKLVMALRKEIESSSPGLLSKLANSKDGRPKLLIIDSDRQLARELVIRAEAQGIIAEVATTLSEVRDKIDCFAPNAILLDPLVGNTTEESFALLAELLLQTPPVPVVVFTTHSNLDTRLEVARLGGRTFLQKPMAANEVIQVITHILQPTNIDSEAVVMVIDNNSQTPNTLKALLEPWGLKAIVEKDPQQFWETLEASTPDLLIVNLDMPNLNGNELCQIVRNDVRWGGLPILFLANNIDATTIHQIFAAGADDFVRNPIVGPELVSRILHRLERTKLQRSLAEIDPLTRVYNRHRATQDLNKLLRLSLRHNQPMCLAILELDKFKQINSDFGHAAGDAVLRQLGQLLQRSFRGEDVVSRWSGEEFVVGMYGMTRSQGLQRVVQILETLHEQKFTASNNSEFQITASAGIAQYPEDGDDLQSLYKSANIALGRAQATGCNCALPALTQN</sequence>
<dbReference type="Gene3D" id="3.30.70.270">
    <property type="match status" value="1"/>
</dbReference>